<evidence type="ECO:0000259" key="6">
    <source>
        <dbReference type="Pfam" id="PF00692"/>
    </source>
</evidence>
<evidence type="ECO:0000256" key="2">
    <source>
        <dbReference type="ARBA" id="ARBA00012379"/>
    </source>
</evidence>
<dbReference type="OrthoDB" id="9809956at2"/>
<reference evidence="7 8" key="1">
    <citation type="submission" date="2016-10" db="EMBL/GenBank/DDBJ databases">
        <authorList>
            <person name="de Groot N.N."/>
        </authorList>
    </citation>
    <scope>NUCLEOTIDE SEQUENCE [LARGE SCALE GENOMIC DNA]</scope>
    <source>
        <strain evidence="7 8">DSM 2872</strain>
    </source>
</reference>
<sequence>MKLRGFEVISDWQDKDVHLPQRQTGASAGYDIEAAADCVIPAGGMVLVPTGLKAYMQVGEVLTLNIRSSMAVKQHLMLANSVGIIDADYYDNPGNEGHIMVAMVNMGEEEFIIHKGERVAQGIFLNYLTTDNDQAGAGAERQGGFGSTGKGE</sequence>
<evidence type="ECO:0000256" key="5">
    <source>
        <dbReference type="ARBA" id="ARBA00047686"/>
    </source>
</evidence>
<dbReference type="EMBL" id="FNQG01000010">
    <property type="protein sequence ID" value="SEA19452.1"/>
    <property type="molecule type" value="Genomic_DNA"/>
</dbReference>
<dbReference type="GO" id="GO:0006226">
    <property type="term" value="P:dUMP biosynthetic process"/>
    <property type="evidence" value="ECO:0007669"/>
    <property type="project" value="InterPro"/>
</dbReference>
<evidence type="ECO:0000256" key="3">
    <source>
        <dbReference type="ARBA" id="ARBA00022801"/>
    </source>
</evidence>
<dbReference type="CDD" id="cd07557">
    <property type="entry name" value="trimeric_dUTPase"/>
    <property type="match status" value="1"/>
</dbReference>
<keyword evidence="3" id="KW-0378">Hydrolase</keyword>
<evidence type="ECO:0000256" key="4">
    <source>
        <dbReference type="ARBA" id="ARBA00023080"/>
    </source>
</evidence>
<dbReference type="GO" id="GO:0004170">
    <property type="term" value="F:dUTP diphosphatase activity"/>
    <property type="evidence" value="ECO:0007669"/>
    <property type="project" value="UniProtKB-EC"/>
</dbReference>
<comment type="catalytic activity">
    <reaction evidence="5">
        <text>dUTP + H2O = dUMP + diphosphate + H(+)</text>
        <dbReference type="Rhea" id="RHEA:10248"/>
        <dbReference type="ChEBI" id="CHEBI:15377"/>
        <dbReference type="ChEBI" id="CHEBI:15378"/>
        <dbReference type="ChEBI" id="CHEBI:33019"/>
        <dbReference type="ChEBI" id="CHEBI:61555"/>
        <dbReference type="ChEBI" id="CHEBI:246422"/>
        <dbReference type="EC" id="3.6.1.23"/>
    </reaction>
</comment>
<dbReference type="NCBIfam" id="TIGR00576">
    <property type="entry name" value="dut"/>
    <property type="match status" value="1"/>
</dbReference>
<dbReference type="InterPro" id="IPR036157">
    <property type="entry name" value="dUTPase-like_sf"/>
</dbReference>
<dbReference type="SUPFAM" id="SSF51283">
    <property type="entry name" value="dUTPase-like"/>
    <property type="match status" value="1"/>
</dbReference>
<protein>
    <recommendedName>
        <fullName evidence="2">dUTP diphosphatase</fullName>
        <ecNumber evidence="2">3.6.1.23</ecNumber>
    </recommendedName>
</protein>
<dbReference type="InterPro" id="IPR033704">
    <property type="entry name" value="dUTPase_trimeric"/>
</dbReference>
<keyword evidence="4" id="KW-0546">Nucleotide metabolism</keyword>
<dbReference type="InterPro" id="IPR029054">
    <property type="entry name" value="dUTPase-like"/>
</dbReference>
<organism evidence="7 8">
    <name type="scientific">Selenomonas ruminantium</name>
    <dbReference type="NCBI Taxonomy" id="971"/>
    <lineage>
        <taxon>Bacteria</taxon>
        <taxon>Bacillati</taxon>
        <taxon>Bacillota</taxon>
        <taxon>Negativicutes</taxon>
        <taxon>Selenomonadales</taxon>
        <taxon>Selenomonadaceae</taxon>
        <taxon>Selenomonas</taxon>
    </lineage>
</organism>
<dbReference type="Proteomes" id="UP000183469">
    <property type="component" value="Unassembled WGS sequence"/>
</dbReference>
<dbReference type="GO" id="GO:0046081">
    <property type="term" value="P:dUTP catabolic process"/>
    <property type="evidence" value="ECO:0007669"/>
    <property type="project" value="InterPro"/>
</dbReference>
<accession>A0A1H3Z828</accession>
<dbReference type="Pfam" id="PF00692">
    <property type="entry name" value="dUTPase"/>
    <property type="match status" value="1"/>
</dbReference>
<evidence type="ECO:0000313" key="7">
    <source>
        <dbReference type="EMBL" id="SEA19452.1"/>
    </source>
</evidence>
<dbReference type="GO" id="GO:0000287">
    <property type="term" value="F:magnesium ion binding"/>
    <property type="evidence" value="ECO:0007669"/>
    <property type="project" value="InterPro"/>
</dbReference>
<dbReference type="Gene3D" id="2.70.40.10">
    <property type="match status" value="1"/>
</dbReference>
<name>A0A1H3Z828_SELRU</name>
<dbReference type="EC" id="3.6.1.23" evidence="2"/>
<dbReference type="RefSeq" id="WP_074672834.1">
    <property type="nucleotide sequence ID" value="NZ_FNQG01000010.1"/>
</dbReference>
<comment type="similarity">
    <text evidence="1">Belongs to the dUTPase family.</text>
</comment>
<evidence type="ECO:0000256" key="1">
    <source>
        <dbReference type="ARBA" id="ARBA00006581"/>
    </source>
</evidence>
<dbReference type="PANTHER" id="PTHR11241">
    <property type="entry name" value="DEOXYURIDINE 5'-TRIPHOSPHATE NUCLEOTIDOHYDROLASE"/>
    <property type="match status" value="1"/>
</dbReference>
<evidence type="ECO:0000313" key="8">
    <source>
        <dbReference type="Proteomes" id="UP000183469"/>
    </source>
</evidence>
<dbReference type="InterPro" id="IPR008181">
    <property type="entry name" value="dUTPase"/>
</dbReference>
<dbReference type="PANTHER" id="PTHR11241:SF0">
    <property type="entry name" value="DEOXYURIDINE 5'-TRIPHOSPHATE NUCLEOTIDOHYDROLASE"/>
    <property type="match status" value="1"/>
</dbReference>
<proteinExistence type="inferred from homology"/>
<gene>
    <name evidence="7" type="ORF">SAMN05660648_02312</name>
</gene>
<feature type="domain" description="dUTPase-like" evidence="6">
    <location>
        <begin position="16"/>
        <end position="149"/>
    </location>
</feature>
<dbReference type="AlphaFoldDB" id="A0A1H3Z828"/>